<dbReference type="InterPro" id="IPR029787">
    <property type="entry name" value="Nucleotide_cyclase"/>
</dbReference>
<keyword evidence="6" id="KW-1185">Reference proteome</keyword>
<dbReference type="InterPro" id="IPR001054">
    <property type="entry name" value="A/G_cyclase"/>
</dbReference>
<comment type="caution">
    <text evidence="5">The sequence shown here is derived from an EMBL/GenBank/DDBJ whole genome shotgun (WGS) entry which is preliminary data.</text>
</comment>
<dbReference type="RefSeq" id="WP_187084517.1">
    <property type="nucleotide sequence ID" value="NZ_JACORU010000014.1"/>
</dbReference>
<reference evidence="5" key="1">
    <citation type="submission" date="2020-08" db="EMBL/GenBank/DDBJ databases">
        <title>Ramlibacter sp. GTP1 16S ribosomal RNA gene genome sequencing and assembly.</title>
        <authorList>
            <person name="Kang M."/>
        </authorList>
    </citation>
    <scope>NUCLEOTIDE SEQUENCE</scope>
    <source>
        <strain evidence="5">GTP1</strain>
    </source>
</reference>
<dbReference type="Pfam" id="PF00536">
    <property type="entry name" value="SAM_1"/>
    <property type="match status" value="1"/>
</dbReference>
<keyword evidence="2" id="KW-0067">ATP-binding</keyword>
<name>A0A923MEI2_9BURK</name>
<evidence type="ECO:0000256" key="1">
    <source>
        <dbReference type="ARBA" id="ARBA00022741"/>
    </source>
</evidence>
<feature type="domain" description="SAM" evidence="3">
    <location>
        <begin position="1"/>
        <end position="61"/>
    </location>
</feature>
<dbReference type="Gene3D" id="1.25.40.10">
    <property type="entry name" value="Tetratricopeptide repeat domain"/>
    <property type="match status" value="1"/>
</dbReference>
<dbReference type="GO" id="GO:0005737">
    <property type="term" value="C:cytoplasm"/>
    <property type="evidence" value="ECO:0007669"/>
    <property type="project" value="TreeGrafter"/>
</dbReference>
<dbReference type="GO" id="GO:0035556">
    <property type="term" value="P:intracellular signal transduction"/>
    <property type="evidence" value="ECO:0007669"/>
    <property type="project" value="InterPro"/>
</dbReference>
<dbReference type="Gene3D" id="1.10.150.50">
    <property type="entry name" value="Transcription Factor, Ets-1"/>
    <property type="match status" value="1"/>
</dbReference>
<evidence type="ECO:0000256" key="2">
    <source>
        <dbReference type="ARBA" id="ARBA00022840"/>
    </source>
</evidence>
<dbReference type="PROSITE" id="PS50125">
    <property type="entry name" value="GUANYLATE_CYCLASE_2"/>
    <property type="match status" value="1"/>
</dbReference>
<keyword evidence="1" id="KW-0547">Nucleotide-binding</keyword>
<accession>A0A923MEI2</accession>
<dbReference type="InterPro" id="IPR011990">
    <property type="entry name" value="TPR-like_helical_dom_sf"/>
</dbReference>
<dbReference type="Gene3D" id="3.40.50.300">
    <property type="entry name" value="P-loop containing nucleotide triphosphate hydrolases"/>
    <property type="match status" value="1"/>
</dbReference>
<dbReference type="InterPro" id="IPR013761">
    <property type="entry name" value="SAM/pointed_sf"/>
</dbReference>
<evidence type="ECO:0000313" key="5">
    <source>
        <dbReference type="EMBL" id="MBC5768028.1"/>
    </source>
</evidence>
<dbReference type="GO" id="GO:0005524">
    <property type="term" value="F:ATP binding"/>
    <property type="evidence" value="ECO:0007669"/>
    <property type="project" value="UniProtKB-KW"/>
</dbReference>
<evidence type="ECO:0000259" key="4">
    <source>
        <dbReference type="PROSITE" id="PS50125"/>
    </source>
</evidence>
<dbReference type="Pfam" id="PF13191">
    <property type="entry name" value="AAA_16"/>
    <property type="match status" value="1"/>
</dbReference>
<dbReference type="GO" id="GO:0004016">
    <property type="term" value="F:adenylate cyclase activity"/>
    <property type="evidence" value="ECO:0007669"/>
    <property type="project" value="TreeGrafter"/>
</dbReference>
<dbReference type="InterPro" id="IPR001660">
    <property type="entry name" value="SAM"/>
</dbReference>
<dbReference type="Proteomes" id="UP000596827">
    <property type="component" value="Unassembled WGS sequence"/>
</dbReference>
<dbReference type="Gene3D" id="3.30.70.1230">
    <property type="entry name" value="Nucleotide cyclase"/>
    <property type="match status" value="1"/>
</dbReference>
<dbReference type="PROSITE" id="PS50105">
    <property type="entry name" value="SAM_DOMAIN"/>
    <property type="match status" value="1"/>
</dbReference>
<dbReference type="PANTHER" id="PTHR16305:SF28">
    <property type="entry name" value="GUANYLATE CYCLASE DOMAIN-CONTAINING PROTEIN"/>
    <property type="match status" value="1"/>
</dbReference>
<dbReference type="SUPFAM" id="SSF48452">
    <property type="entry name" value="TPR-like"/>
    <property type="match status" value="1"/>
</dbReference>
<dbReference type="GO" id="GO:0009190">
    <property type="term" value="P:cyclic nucleotide biosynthetic process"/>
    <property type="evidence" value="ECO:0007669"/>
    <property type="project" value="InterPro"/>
</dbReference>
<dbReference type="AlphaFoldDB" id="A0A923MEI2"/>
<dbReference type="EMBL" id="JACORU010000014">
    <property type="protein sequence ID" value="MBC5768028.1"/>
    <property type="molecule type" value="Genomic_DNA"/>
</dbReference>
<dbReference type="Pfam" id="PF00211">
    <property type="entry name" value="Guanylate_cyc"/>
    <property type="match status" value="1"/>
</dbReference>
<gene>
    <name evidence="5" type="ORF">H8R02_26425</name>
</gene>
<dbReference type="CDD" id="cd09487">
    <property type="entry name" value="SAM_superfamily"/>
    <property type="match status" value="1"/>
</dbReference>
<dbReference type="SMART" id="SM00454">
    <property type="entry name" value="SAM"/>
    <property type="match status" value="1"/>
</dbReference>
<feature type="domain" description="Guanylate cyclase" evidence="4">
    <location>
        <begin position="86"/>
        <end position="215"/>
    </location>
</feature>
<evidence type="ECO:0000313" key="6">
    <source>
        <dbReference type="Proteomes" id="UP000596827"/>
    </source>
</evidence>
<sequence length="1102" mass="118885">MATLAQWLAGIGLTQYAEVLASNDVDLEAAAHLTDADLVSLGMSLGHRRKFLAAAEALRSASAPPPAATPASPASPASQVERRQVTVLFADLVGSTALATMLDPEEMGLLLRQFQNACSERIAANEGYVAKLMGDGVLAYFGYPAASENSAESSVRAGLEIVRAITALRRPDGGSCETRVGIATGVVVVGELIGADSAQERTIVGETPNMAARLQALAAPGEVLASELTRQLAGRFFDSEFRGVHDLKGFAQPVPVWRMARELEVESRFAAARADSAARLFIGRERESAIVRQAWQSALRGQGQMVMLRGEAGIGKSRLLEVVASHVATEPRRLLRCQCSPYRRTSALFPVAQMLRRAADLHPEQDAAVQFDALGRLLAASGLDSRQARLLVAELLDIPTQDQIAPMEMTKAQKKAQSIALLARWLCAAPGGGPTLLLVEDAHWIDPTTQQLLATAAEALVHEPLLVVVTHRPEYEPPWAELPQATTVACKKLSADDCRDLVRGIAAQAAIQQSEVEEIVRRSDGVPLFIEELTKALVESHSAEGRAVPATLRDSLMARLDRLGTAKDVALAASVIGRQFTLDLLRELPDVPGHELEAALGRLCQSGLAFRVSIEDDAPDAYSFSHALVQEAAYESLLKSRRIALHAKVADALARDGHDAAEVVAFHRSRANQPAQAAQEWMRAADAASARSAFAEALGCLDQALEEARRAGGDAGERLELDATLKRSAIIVIQAGPQSPDATPVLEQARALAERQGLDRPLFQATWGLYLNAAASRRFDDADRHGHALKDIVGRMGDTDLAFESLHHLWGMAFFKGHTRELRQLAERGVRDYRRERHHVLAHVYAGHDPGVCAWACMLHAGHLLGRAAECRGMAAHGVELAQSLGHPTSIQFMHGSVATMHFLGGFHEDALEHANLQLELARRYAFDAAVPSAAFHAAAVQQLADPVGRPLTVLRETYAGALKYGFSALYPAVMYCEALVRAGCAEEGLRAIEQVIGTMPDAQVGMNMPEMWRARGRAALAASRGNAQQAQQCFETALRIAQEQEALMYGLRAAVELARLHEGEGRREEARTVLGRVLEGLPDTCDCADRDAARGLFTQLL</sequence>
<dbReference type="SUPFAM" id="SSF55073">
    <property type="entry name" value="Nucleotide cyclase"/>
    <property type="match status" value="1"/>
</dbReference>
<dbReference type="PANTHER" id="PTHR16305">
    <property type="entry name" value="TESTICULAR SOLUBLE ADENYLYL CYCLASE"/>
    <property type="match status" value="1"/>
</dbReference>
<dbReference type="SMART" id="SM00044">
    <property type="entry name" value="CYCc"/>
    <property type="match status" value="1"/>
</dbReference>
<dbReference type="CDD" id="cd07302">
    <property type="entry name" value="CHD"/>
    <property type="match status" value="1"/>
</dbReference>
<dbReference type="SUPFAM" id="SSF52540">
    <property type="entry name" value="P-loop containing nucleoside triphosphate hydrolases"/>
    <property type="match status" value="1"/>
</dbReference>
<proteinExistence type="predicted"/>
<organism evidence="5 6">
    <name type="scientific">Ramlibacter albus</name>
    <dbReference type="NCBI Taxonomy" id="2079448"/>
    <lineage>
        <taxon>Bacteria</taxon>
        <taxon>Pseudomonadati</taxon>
        <taxon>Pseudomonadota</taxon>
        <taxon>Betaproteobacteria</taxon>
        <taxon>Burkholderiales</taxon>
        <taxon>Comamonadaceae</taxon>
        <taxon>Ramlibacter</taxon>
    </lineage>
</organism>
<protein>
    <submittedName>
        <fullName evidence="5">AAA family ATPase</fullName>
    </submittedName>
</protein>
<dbReference type="SUPFAM" id="SSF47769">
    <property type="entry name" value="SAM/Pointed domain"/>
    <property type="match status" value="1"/>
</dbReference>
<dbReference type="InterPro" id="IPR027417">
    <property type="entry name" value="P-loop_NTPase"/>
</dbReference>
<dbReference type="InterPro" id="IPR041664">
    <property type="entry name" value="AAA_16"/>
</dbReference>
<evidence type="ECO:0000259" key="3">
    <source>
        <dbReference type="PROSITE" id="PS50105"/>
    </source>
</evidence>